<dbReference type="Gene3D" id="3.40.50.300">
    <property type="entry name" value="P-loop containing nucleotide triphosphate hydrolases"/>
    <property type="match status" value="1"/>
</dbReference>
<dbReference type="Pfam" id="PF01695">
    <property type="entry name" value="IstB_IS21"/>
    <property type="match status" value="1"/>
</dbReference>
<dbReference type="CDD" id="cd00009">
    <property type="entry name" value="AAA"/>
    <property type="match status" value="1"/>
</dbReference>
<dbReference type="Gene3D" id="3.40.50.1390">
    <property type="entry name" value="Resolvase, N-terminal catalytic domain"/>
    <property type="match status" value="1"/>
</dbReference>
<evidence type="ECO:0000313" key="3">
    <source>
        <dbReference type="Proteomes" id="UP000886883"/>
    </source>
</evidence>
<dbReference type="SUPFAM" id="SSF53041">
    <property type="entry name" value="Resolvase-like"/>
    <property type="match status" value="1"/>
</dbReference>
<proteinExistence type="predicted"/>
<dbReference type="GO" id="GO:0003677">
    <property type="term" value="F:DNA binding"/>
    <property type="evidence" value="ECO:0007669"/>
    <property type="project" value="InterPro"/>
</dbReference>
<dbReference type="GO" id="GO:0000150">
    <property type="term" value="F:DNA strand exchange activity"/>
    <property type="evidence" value="ECO:0007669"/>
    <property type="project" value="InterPro"/>
</dbReference>
<gene>
    <name evidence="2" type="ORF">H9763_10495</name>
</gene>
<dbReference type="PANTHER" id="PTHR30050">
    <property type="entry name" value="CHROMOSOMAL REPLICATION INITIATOR PROTEIN DNAA"/>
    <property type="match status" value="1"/>
</dbReference>
<accession>A0A9D2MRX1</accession>
<comment type="caution">
    <text evidence="2">The sequence shown here is derived from an EMBL/GenBank/DDBJ whole genome shotgun (WGS) entry which is preliminary data.</text>
</comment>
<dbReference type="SMART" id="SM00857">
    <property type="entry name" value="Resolvase"/>
    <property type="match status" value="1"/>
</dbReference>
<protein>
    <submittedName>
        <fullName evidence="2">ATP-binding protein</fullName>
    </submittedName>
</protein>
<feature type="domain" description="Resolvase/invertase-type recombinase catalytic" evidence="1">
    <location>
        <begin position="7"/>
        <end position="128"/>
    </location>
</feature>
<dbReference type="SUPFAM" id="SSF52540">
    <property type="entry name" value="P-loop containing nucleoside triphosphate hydrolases"/>
    <property type="match status" value="1"/>
</dbReference>
<dbReference type="AlphaFoldDB" id="A0A9D2MRX1"/>
<dbReference type="InterPro" id="IPR006119">
    <property type="entry name" value="Resolv_N"/>
</dbReference>
<dbReference type="NCBIfam" id="NF005992">
    <property type="entry name" value="PRK08116.1"/>
    <property type="match status" value="1"/>
</dbReference>
<dbReference type="InterPro" id="IPR036162">
    <property type="entry name" value="Resolvase-like_N_sf"/>
</dbReference>
<dbReference type="GO" id="GO:0006260">
    <property type="term" value="P:DNA replication"/>
    <property type="evidence" value="ECO:0007669"/>
    <property type="project" value="TreeGrafter"/>
</dbReference>
<evidence type="ECO:0000259" key="1">
    <source>
        <dbReference type="SMART" id="SM00857"/>
    </source>
</evidence>
<keyword evidence="2" id="KW-0547">Nucleotide-binding</keyword>
<organism evidence="2 3">
    <name type="scientific">Candidatus Eisenbergiella merdigallinarum</name>
    <dbReference type="NCBI Taxonomy" id="2838552"/>
    <lineage>
        <taxon>Bacteria</taxon>
        <taxon>Bacillati</taxon>
        <taxon>Bacillota</taxon>
        <taxon>Clostridia</taxon>
        <taxon>Lachnospirales</taxon>
        <taxon>Lachnospiraceae</taxon>
        <taxon>Eisenbergiella</taxon>
    </lineage>
</organism>
<dbReference type="InterPro" id="IPR027417">
    <property type="entry name" value="P-loop_NTPase"/>
</dbReference>
<dbReference type="Proteomes" id="UP000886883">
    <property type="component" value="Unassembled WGS sequence"/>
</dbReference>
<reference evidence="2" key="1">
    <citation type="journal article" date="2021" name="PeerJ">
        <title>Extensive microbial diversity within the chicken gut microbiome revealed by metagenomics and culture.</title>
        <authorList>
            <person name="Gilroy R."/>
            <person name="Ravi A."/>
            <person name="Getino M."/>
            <person name="Pursley I."/>
            <person name="Horton D.L."/>
            <person name="Alikhan N.F."/>
            <person name="Baker D."/>
            <person name="Gharbi K."/>
            <person name="Hall N."/>
            <person name="Watson M."/>
            <person name="Adriaenssens E.M."/>
            <person name="Foster-Nyarko E."/>
            <person name="Jarju S."/>
            <person name="Secka A."/>
            <person name="Antonio M."/>
            <person name="Oren A."/>
            <person name="Chaudhuri R.R."/>
            <person name="La Ragione R."/>
            <person name="Hildebrand F."/>
            <person name="Pallen M.J."/>
        </authorList>
    </citation>
    <scope>NUCLEOTIDE SEQUENCE</scope>
    <source>
        <strain evidence="2">USAMLcec3-2134</strain>
    </source>
</reference>
<dbReference type="EMBL" id="DWXE01000040">
    <property type="protein sequence ID" value="HJB91873.1"/>
    <property type="molecule type" value="Genomic_DNA"/>
</dbReference>
<dbReference type="PANTHER" id="PTHR30050:SF4">
    <property type="entry name" value="ATP-BINDING PROTEIN RV3427C IN INSERTION SEQUENCE-RELATED"/>
    <property type="match status" value="1"/>
</dbReference>
<dbReference type="GO" id="GO:0005524">
    <property type="term" value="F:ATP binding"/>
    <property type="evidence" value="ECO:0007669"/>
    <property type="project" value="UniProtKB-KW"/>
</dbReference>
<dbReference type="InterPro" id="IPR002611">
    <property type="entry name" value="IstB_ATP-bd"/>
</dbReference>
<dbReference type="Pfam" id="PF00239">
    <property type="entry name" value="Resolvase"/>
    <property type="match status" value="1"/>
</dbReference>
<sequence>MRNEKITPLYERLSRDDELQGESNSISNQKQMLEEYARRNGLPNPTHFTDDGISGTRFDRPGFLAMMEEVEAGRVEAIVIKDMERIKRRKAQGLQDRYLYDYTFANDNGQNPLLDKARAYVENWKEAYKNNTGLLLFGDVGTGKSFFAECIANALLDRDVPVLMTNFPTILNRLTGMFSEDRAAFIASLDKYDLLIIDDLGVERSTDYAMEQMFFVIDSRYRSRRPMIITTNLKLSELKNPPDLAHARIYDHILERCAPILFDGKNFREGNAGATKATAKDLVNRKSE</sequence>
<keyword evidence="2" id="KW-0067">ATP-binding</keyword>
<name>A0A9D2MRX1_9FIRM</name>
<evidence type="ECO:0000313" key="2">
    <source>
        <dbReference type="EMBL" id="HJB91873.1"/>
    </source>
</evidence>
<reference evidence="2" key="2">
    <citation type="submission" date="2021-04" db="EMBL/GenBank/DDBJ databases">
        <authorList>
            <person name="Gilroy R."/>
        </authorList>
    </citation>
    <scope>NUCLEOTIDE SEQUENCE</scope>
    <source>
        <strain evidence="2">USAMLcec3-2134</strain>
    </source>
</reference>